<dbReference type="GeneTree" id="ENSGT00940000155851"/>
<dbReference type="SMART" id="SM00271">
    <property type="entry name" value="DnaJ"/>
    <property type="match status" value="1"/>
</dbReference>
<dbReference type="InterPro" id="IPR043361">
    <property type="entry name" value="DNAJC16_TRX"/>
</dbReference>
<dbReference type="PROSITE" id="PS50076">
    <property type="entry name" value="DNAJ_2"/>
    <property type="match status" value="1"/>
</dbReference>
<keyword evidence="8" id="KW-0812">Transmembrane</keyword>
<dbReference type="GO" id="GO:0006914">
    <property type="term" value="P:autophagy"/>
    <property type="evidence" value="ECO:0007669"/>
    <property type="project" value="UniProtKB-KW"/>
</dbReference>
<evidence type="ECO:0000256" key="1">
    <source>
        <dbReference type="ARBA" id="ARBA00004163"/>
    </source>
</evidence>
<dbReference type="SUPFAM" id="SSF46565">
    <property type="entry name" value="Chaperone J-domain"/>
    <property type="match status" value="1"/>
</dbReference>
<evidence type="ECO:0000313" key="11">
    <source>
        <dbReference type="Ensembl" id="ENSSAUP00010040086.1"/>
    </source>
</evidence>
<reference evidence="11" key="2">
    <citation type="submission" date="2025-08" db="UniProtKB">
        <authorList>
            <consortium name="Ensembl"/>
        </authorList>
    </citation>
    <scope>IDENTIFICATION</scope>
</reference>
<name>A0A671WMZ7_SPAAU</name>
<dbReference type="Gene3D" id="1.10.287.110">
    <property type="entry name" value="DnaJ domain"/>
    <property type="match status" value="1"/>
</dbReference>
<dbReference type="GO" id="GO:0005789">
    <property type="term" value="C:endoplasmic reticulum membrane"/>
    <property type="evidence" value="ECO:0007669"/>
    <property type="project" value="UniProtKB-SubCell"/>
</dbReference>
<dbReference type="CDD" id="cd06257">
    <property type="entry name" value="DnaJ"/>
    <property type="match status" value="1"/>
</dbReference>
<dbReference type="Ensembl" id="ENSSAUT00010042242.1">
    <property type="protein sequence ID" value="ENSSAUP00010040086.1"/>
    <property type="gene ID" value="ENSSAUG00010015826.1"/>
</dbReference>
<evidence type="ECO:0000313" key="12">
    <source>
        <dbReference type="Proteomes" id="UP000472265"/>
    </source>
</evidence>
<evidence type="ECO:0000256" key="5">
    <source>
        <dbReference type="ARBA" id="ARBA00035002"/>
    </source>
</evidence>
<reference evidence="11" key="1">
    <citation type="submission" date="2021-04" db="EMBL/GenBank/DDBJ databases">
        <authorList>
            <consortium name="Wellcome Sanger Institute Data Sharing"/>
        </authorList>
    </citation>
    <scope>NUCLEOTIDE SEQUENCE [LARGE SCALE GENOMIC DNA]</scope>
</reference>
<protein>
    <recommendedName>
        <fullName evidence="2">DnaJ homolog subfamily C member 16</fullName>
    </recommendedName>
    <alternativeName>
        <fullName evidence="6">Endoplasmic reticulum DNA J domain-containing protein 8</fullName>
    </alternativeName>
</protein>
<dbReference type="Pfam" id="PF00085">
    <property type="entry name" value="Thioredoxin"/>
    <property type="match status" value="1"/>
</dbReference>
<feature type="transmembrane region" description="Helical" evidence="8">
    <location>
        <begin position="536"/>
        <end position="556"/>
    </location>
</feature>
<comment type="function">
    <text evidence="5">Plays an important role in regulating the size of autophagosomes during the formation process.</text>
</comment>
<dbReference type="InterPro" id="IPR001623">
    <property type="entry name" value="DnaJ_domain"/>
</dbReference>
<evidence type="ECO:0000256" key="9">
    <source>
        <dbReference type="SAM" id="SignalP"/>
    </source>
</evidence>
<keyword evidence="4" id="KW-0325">Glycoprotein</keyword>
<feature type="signal peptide" evidence="9">
    <location>
        <begin position="1"/>
        <end position="31"/>
    </location>
</feature>
<dbReference type="InterPro" id="IPR052448">
    <property type="entry name" value="DnaJ_C16_autophagy_reg"/>
</dbReference>
<evidence type="ECO:0000256" key="8">
    <source>
        <dbReference type="SAM" id="Phobius"/>
    </source>
</evidence>
<keyword evidence="8" id="KW-1133">Transmembrane helix</keyword>
<gene>
    <name evidence="11" type="primary">DNAJC16</name>
    <name evidence="11" type="synonym">LOC115582513</name>
</gene>
<dbReference type="CDD" id="cd02963">
    <property type="entry name" value="TRX_DnaJ"/>
    <property type="match status" value="1"/>
</dbReference>
<dbReference type="PANTHER" id="PTHR44303:SF1">
    <property type="entry name" value="DNAJ HOMOLOG SUBFAMILY C MEMBER 16"/>
    <property type="match status" value="1"/>
</dbReference>
<reference evidence="11" key="3">
    <citation type="submission" date="2025-09" db="UniProtKB">
        <authorList>
            <consortium name="Ensembl"/>
        </authorList>
    </citation>
    <scope>IDENTIFICATION</scope>
</reference>
<dbReference type="Pfam" id="PF00226">
    <property type="entry name" value="DnaJ"/>
    <property type="match status" value="1"/>
</dbReference>
<keyword evidence="9" id="KW-0732">Signal</keyword>
<dbReference type="AlphaFoldDB" id="A0A671WMZ7"/>
<accession>A0A671WMZ7</accession>
<evidence type="ECO:0000259" key="10">
    <source>
        <dbReference type="PROSITE" id="PS50076"/>
    </source>
</evidence>
<keyword evidence="3" id="KW-0072">Autophagy</keyword>
<dbReference type="InterPro" id="IPR036869">
    <property type="entry name" value="J_dom_sf"/>
</dbReference>
<sequence length="802" mass="92745">MASSYRHPRTCPGFLAFILLILSVQLVKTSSEHDPYKILGVGRSASQTEIKRAYKNLAKEWHPDKNKDPKAEEMFIKVSKSYEILSNEERRSNFDRYGQMDENQPFGQSQHQGFRGFHNSFYFDESFFHFPRSRDFADSKYLLHHAQFNSDVLPDSHKRPYLIKVTSEWCFACIHIEPVWKETVQELEPLGVGIGIVDLGYERRLANQLGAHRAPSIIGLVNGRVTFFHQAVVREHLRQFIENLLPQRLVEKITDDNYLAYLDNWHAENKPSVVLFDQVPVVPLLYKLTAFAFRDYVRFGYVDQGDTHNTRLLRQFNINTYAPTMLLFKEDTEKPVDIIQARGMKRQIMDEFVSNNKFLQVPRLVNQQLFDELCPVKQFHRRRKYCVLLITGEEQAFLPGNKAFLDFASANKKEVLRFAYVYQRQQQPLCLALLHNQAALSPQVVILERRSQAGKVLYRSVSGGWNGSEEDKYRLHEQLELLQKDPTYLSSDTTLPELNNEMAPMFLIQWMNAAYDYILQIYDDLLYSNWREMMPILSLIFSALFILFGTVIIQAFSEPGETKPRKPKPKEQPQAEEDASSRASTSSRPPKKDFVEVTELTDITYTSNLVKLRPGHINVVLVLTNASKTALLRKFAKEVFSFSGTQTLHFSFLNADKHRHWMPSLLRSATDVMQSEGHSDEDEESSDYTGHVLALNGYKKYFCLFRPVFTGDDPNDSSSETSSHSRSRSHSREDGAVPRRGSSRATSIEVHHKLDRLGLWMERLMEGTLPRLRVPARRILLYTISSPHWLTCIQAWKLSEVH</sequence>
<feature type="region of interest" description="Disordered" evidence="7">
    <location>
        <begin position="713"/>
        <end position="746"/>
    </location>
</feature>
<dbReference type="PRINTS" id="PR00625">
    <property type="entry name" value="JDOMAIN"/>
</dbReference>
<keyword evidence="8" id="KW-0472">Membrane</keyword>
<dbReference type="PROSITE" id="PS00636">
    <property type="entry name" value="DNAJ_1"/>
    <property type="match status" value="1"/>
</dbReference>
<feature type="domain" description="J" evidence="10">
    <location>
        <begin position="34"/>
        <end position="98"/>
    </location>
</feature>
<proteinExistence type="predicted"/>
<keyword evidence="12" id="KW-1185">Reference proteome</keyword>
<feature type="compositionally biased region" description="Basic and acidic residues" evidence="7">
    <location>
        <begin position="560"/>
        <end position="573"/>
    </location>
</feature>
<comment type="subcellular location">
    <subcellularLocation>
        <location evidence="1">Endoplasmic reticulum membrane</location>
        <topology evidence="1">Single-pass type IV membrane protein</topology>
    </subcellularLocation>
</comment>
<evidence type="ECO:0000256" key="3">
    <source>
        <dbReference type="ARBA" id="ARBA00023006"/>
    </source>
</evidence>
<dbReference type="PANTHER" id="PTHR44303">
    <property type="entry name" value="DNAJ HOMOLOG SUBFAMILY C MEMBER 16"/>
    <property type="match status" value="1"/>
</dbReference>
<dbReference type="Proteomes" id="UP000472265">
    <property type="component" value="Chromosome 6"/>
</dbReference>
<evidence type="ECO:0000256" key="6">
    <source>
        <dbReference type="ARBA" id="ARBA00035043"/>
    </source>
</evidence>
<feature type="chain" id="PRO_5025549435" description="DnaJ homolog subfamily C member 16" evidence="9">
    <location>
        <begin position="32"/>
        <end position="802"/>
    </location>
</feature>
<evidence type="ECO:0000256" key="4">
    <source>
        <dbReference type="ARBA" id="ARBA00023180"/>
    </source>
</evidence>
<evidence type="ECO:0000256" key="7">
    <source>
        <dbReference type="SAM" id="MobiDB-lite"/>
    </source>
</evidence>
<dbReference type="InterPro" id="IPR013766">
    <property type="entry name" value="Thioredoxin_domain"/>
</dbReference>
<organism evidence="11 12">
    <name type="scientific">Sparus aurata</name>
    <name type="common">Gilthead sea bream</name>
    <dbReference type="NCBI Taxonomy" id="8175"/>
    <lineage>
        <taxon>Eukaryota</taxon>
        <taxon>Metazoa</taxon>
        <taxon>Chordata</taxon>
        <taxon>Craniata</taxon>
        <taxon>Vertebrata</taxon>
        <taxon>Euteleostomi</taxon>
        <taxon>Actinopterygii</taxon>
        <taxon>Neopterygii</taxon>
        <taxon>Teleostei</taxon>
        <taxon>Neoteleostei</taxon>
        <taxon>Acanthomorphata</taxon>
        <taxon>Eupercaria</taxon>
        <taxon>Spariformes</taxon>
        <taxon>Sparidae</taxon>
        <taxon>Sparus</taxon>
    </lineage>
</organism>
<dbReference type="InterPro" id="IPR018253">
    <property type="entry name" value="DnaJ_domain_CS"/>
</dbReference>
<dbReference type="SUPFAM" id="SSF52833">
    <property type="entry name" value="Thioredoxin-like"/>
    <property type="match status" value="1"/>
</dbReference>
<evidence type="ECO:0000256" key="2">
    <source>
        <dbReference type="ARBA" id="ARBA00020921"/>
    </source>
</evidence>
<dbReference type="Gene3D" id="3.40.30.10">
    <property type="entry name" value="Glutaredoxin"/>
    <property type="match status" value="1"/>
</dbReference>
<dbReference type="InterPro" id="IPR036249">
    <property type="entry name" value="Thioredoxin-like_sf"/>
</dbReference>
<feature type="region of interest" description="Disordered" evidence="7">
    <location>
        <begin position="559"/>
        <end position="591"/>
    </location>
</feature>